<proteinExistence type="predicted"/>
<protein>
    <submittedName>
        <fullName evidence="1">Uncharacterized protein</fullName>
    </submittedName>
</protein>
<name>A0A6L2P9N7_TANCI</name>
<dbReference type="AlphaFoldDB" id="A0A6L2P9N7"/>
<accession>A0A6L2P9N7</accession>
<gene>
    <name evidence="1" type="ORF">Tci_066167</name>
</gene>
<organism evidence="1">
    <name type="scientific">Tanacetum cinerariifolium</name>
    <name type="common">Dalmatian daisy</name>
    <name type="synonym">Chrysanthemum cinerariifolium</name>
    <dbReference type="NCBI Taxonomy" id="118510"/>
    <lineage>
        <taxon>Eukaryota</taxon>
        <taxon>Viridiplantae</taxon>
        <taxon>Streptophyta</taxon>
        <taxon>Embryophyta</taxon>
        <taxon>Tracheophyta</taxon>
        <taxon>Spermatophyta</taxon>
        <taxon>Magnoliopsida</taxon>
        <taxon>eudicotyledons</taxon>
        <taxon>Gunneridae</taxon>
        <taxon>Pentapetalae</taxon>
        <taxon>asterids</taxon>
        <taxon>campanulids</taxon>
        <taxon>Asterales</taxon>
        <taxon>Asteraceae</taxon>
        <taxon>Asteroideae</taxon>
        <taxon>Anthemideae</taxon>
        <taxon>Anthemidinae</taxon>
        <taxon>Tanacetum</taxon>
    </lineage>
</organism>
<sequence length="129" mass="14762">MTEIPCSTQYFKANNLHQSEVIEISLSLNSCGLGLGHYLCCRLDPSCYVIFDLEPLSLAFDIVFSFEILKSFSLRSLPSYDLVSWYRHAHTLHHLESLLTISLDNLCLDYLDILRKILNIRAGEVFTFA</sequence>
<reference evidence="1" key="1">
    <citation type="journal article" date="2019" name="Sci. Rep.">
        <title>Draft genome of Tanacetum cinerariifolium, the natural source of mosquito coil.</title>
        <authorList>
            <person name="Yamashiro T."/>
            <person name="Shiraishi A."/>
            <person name="Satake H."/>
            <person name="Nakayama K."/>
        </authorList>
    </citation>
    <scope>NUCLEOTIDE SEQUENCE</scope>
</reference>
<evidence type="ECO:0000313" key="1">
    <source>
        <dbReference type="EMBL" id="GEU94189.1"/>
    </source>
</evidence>
<comment type="caution">
    <text evidence="1">The sequence shown here is derived from an EMBL/GenBank/DDBJ whole genome shotgun (WGS) entry which is preliminary data.</text>
</comment>
<dbReference type="EMBL" id="BKCJ010011018">
    <property type="protein sequence ID" value="GEU94189.1"/>
    <property type="molecule type" value="Genomic_DNA"/>
</dbReference>